<proteinExistence type="predicted"/>
<evidence type="ECO:0000313" key="1">
    <source>
        <dbReference type="EMBL" id="MEA5389885.1"/>
    </source>
</evidence>
<sequence length="221" mass="24739">MASTLLINKLELLQFYDDPTDVEQGMNAAAVNAVAGEELGLALLIDYFRSVEVDAYIMPGPCSTGKRSGYRLDGWISTPETVFQVEVKNWSAHSLGGKRLPVDASPEESSRHRIVVWNDYWTGETFREESAAKVLEPMLAPQGDKRITPLIAFWDPMHPRGLPEPLFHVPLVDSVFPEVTVFSMSSYLRGLKCANLQLPLPKTLARLTILNRIFSDPLPWL</sequence>
<comment type="caution">
    <text evidence="1">The sequence shown here is derived from an EMBL/GenBank/DDBJ whole genome shotgun (WGS) entry which is preliminary data.</text>
</comment>
<evidence type="ECO:0000313" key="2">
    <source>
        <dbReference type="Proteomes" id="UP001304461"/>
    </source>
</evidence>
<name>A0ABU5RQ50_9CYAN</name>
<reference evidence="1 2" key="1">
    <citation type="submission" date="2023-12" db="EMBL/GenBank/DDBJ databases">
        <title>Baltic Sea Cyanobacteria.</title>
        <authorList>
            <person name="Delbaje E."/>
            <person name="Fewer D.P."/>
            <person name="Shishido T.K."/>
        </authorList>
    </citation>
    <scope>NUCLEOTIDE SEQUENCE [LARGE SCALE GENOMIC DNA]</scope>
    <source>
        <strain evidence="1 2">UHCC 0139</strain>
    </source>
</reference>
<dbReference type="Proteomes" id="UP001304461">
    <property type="component" value="Unassembled WGS sequence"/>
</dbReference>
<keyword evidence="2" id="KW-1185">Reference proteome</keyword>
<gene>
    <name evidence="1" type="ORF">VB738_01300</name>
</gene>
<accession>A0ABU5RQ50</accession>
<organism evidence="1 2">
    <name type="scientific">Cyanobium gracile UHCC 0139</name>
    <dbReference type="NCBI Taxonomy" id="3110308"/>
    <lineage>
        <taxon>Bacteria</taxon>
        <taxon>Bacillati</taxon>
        <taxon>Cyanobacteriota</taxon>
        <taxon>Cyanophyceae</taxon>
        <taxon>Synechococcales</taxon>
        <taxon>Prochlorococcaceae</taxon>
        <taxon>Cyanobium</taxon>
    </lineage>
</organism>
<dbReference type="RefSeq" id="WP_323304013.1">
    <property type="nucleotide sequence ID" value="NZ_JAYGHX010000001.1"/>
</dbReference>
<protein>
    <submittedName>
        <fullName evidence="1">Uncharacterized protein</fullName>
    </submittedName>
</protein>
<dbReference type="EMBL" id="JAYGHX010000001">
    <property type="protein sequence ID" value="MEA5389885.1"/>
    <property type="molecule type" value="Genomic_DNA"/>
</dbReference>